<keyword evidence="7" id="KW-0472">Membrane</keyword>
<keyword evidence="3" id="KW-0238">DNA-binding</keyword>
<keyword evidence="10" id="KW-1185">Reference proteome</keyword>
<evidence type="ECO:0000256" key="6">
    <source>
        <dbReference type="SAM" id="MobiDB-lite"/>
    </source>
</evidence>
<dbReference type="Gene3D" id="2.40.330.10">
    <property type="entry name" value="DNA-binding pseudobarrel domain"/>
    <property type="match status" value="1"/>
</dbReference>
<evidence type="ECO:0000256" key="7">
    <source>
        <dbReference type="SAM" id="Phobius"/>
    </source>
</evidence>
<evidence type="ECO:0000256" key="5">
    <source>
        <dbReference type="ARBA" id="ARBA00023242"/>
    </source>
</evidence>
<dbReference type="GO" id="GO:0003677">
    <property type="term" value="F:DNA binding"/>
    <property type="evidence" value="ECO:0007669"/>
    <property type="project" value="UniProtKB-KW"/>
</dbReference>
<keyword evidence="7" id="KW-1133">Transmembrane helix</keyword>
<dbReference type="Gramene" id="OIV93178">
    <property type="protein sequence ID" value="OIV93178"/>
    <property type="gene ID" value="TanjilG_20840"/>
</dbReference>
<evidence type="ECO:0000256" key="2">
    <source>
        <dbReference type="ARBA" id="ARBA00023015"/>
    </source>
</evidence>
<dbReference type="InterPro" id="IPR015300">
    <property type="entry name" value="DNA-bd_pseudobarrel_sf"/>
</dbReference>
<dbReference type="Proteomes" id="UP000188354">
    <property type="component" value="Chromosome LG18"/>
</dbReference>
<feature type="transmembrane region" description="Helical" evidence="7">
    <location>
        <begin position="12"/>
        <end position="32"/>
    </location>
</feature>
<dbReference type="STRING" id="3871.A0A4P1QRX1"/>
<keyword evidence="2" id="KW-0805">Transcription regulation</keyword>
<keyword evidence="5" id="KW-0539">Nucleus</keyword>
<gene>
    <name evidence="9" type="ORF">TanjilG_20840</name>
</gene>
<name>A0A4P1QRX1_LUPAN</name>
<evidence type="ECO:0000256" key="4">
    <source>
        <dbReference type="ARBA" id="ARBA00023163"/>
    </source>
</evidence>
<feature type="domain" description="TF-B3" evidence="8">
    <location>
        <begin position="251"/>
        <end position="352"/>
    </location>
</feature>
<feature type="compositionally biased region" description="Polar residues" evidence="6">
    <location>
        <begin position="183"/>
        <end position="197"/>
    </location>
</feature>
<reference evidence="9 10" key="1">
    <citation type="journal article" date="2017" name="Plant Biotechnol. J.">
        <title>A comprehensive draft genome sequence for lupin (Lupinus angustifolius), an emerging health food: insights into plant-microbe interactions and legume evolution.</title>
        <authorList>
            <person name="Hane J.K."/>
            <person name="Ming Y."/>
            <person name="Kamphuis L.G."/>
            <person name="Nelson M.N."/>
            <person name="Garg G."/>
            <person name="Atkins C.A."/>
            <person name="Bayer P.E."/>
            <person name="Bravo A."/>
            <person name="Bringans S."/>
            <person name="Cannon S."/>
            <person name="Edwards D."/>
            <person name="Foley R."/>
            <person name="Gao L.L."/>
            <person name="Harrison M.J."/>
            <person name="Huang W."/>
            <person name="Hurgobin B."/>
            <person name="Li S."/>
            <person name="Liu C.W."/>
            <person name="McGrath A."/>
            <person name="Morahan G."/>
            <person name="Murray J."/>
            <person name="Weller J."/>
            <person name="Jian J."/>
            <person name="Singh K.B."/>
        </authorList>
    </citation>
    <scope>NUCLEOTIDE SEQUENCE [LARGE SCALE GENOMIC DNA]</scope>
    <source>
        <strain evidence="10">cv. Tanjil</strain>
        <tissue evidence="9">Whole plant</tissue>
    </source>
</reference>
<dbReference type="CDD" id="cd10017">
    <property type="entry name" value="B3_DNA"/>
    <property type="match status" value="1"/>
</dbReference>
<dbReference type="GO" id="GO:0005634">
    <property type="term" value="C:nucleus"/>
    <property type="evidence" value="ECO:0007669"/>
    <property type="project" value="UniProtKB-SubCell"/>
</dbReference>
<comment type="subcellular location">
    <subcellularLocation>
        <location evidence="1">Nucleus</location>
    </subcellularLocation>
</comment>
<feature type="region of interest" description="Disordered" evidence="6">
    <location>
        <begin position="175"/>
        <end position="230"/>
    </location>
</feature>
<dbReference type="SMART" id="SM01019">
    <property type="entry name" value="B3"/>
    <property type="match status" value="1"/>
</dbReference>
<dbReference type="EMBL" id="CM007378">
    <property type="protein sequence ID" value="OIV93178.1"/>
    <property type="molecule type" value="Genomic_DNA"/>
</dbReference>
<accession>A0A4P1QRX1</accession>
<organism evidence="9 10">
    <name type="scientific">Lupinus angustifolius</name>
    <name type="common">Narrow-leaved blue lupine</name>
    <dbReference type="NCBI Taxonomy" id="3871"/>
    <lineage>
        <taxon>Eukaryota</taxon>
        <taxon>Viridiplantae</taxon>
        <taxon>Streptophyta</taxon>
        <taxon>Embryophyta</taxon>
        <taxon>Tracheophyta</taxon>
        <taxon>Spermatophyta</taxon>
        <taxon>Magnoliopsida</taxon>
        <taxon>eudicotyledons</taxon>
        <taxon>Gunneridae</taxon>
        <taxon>Pentapetalae</taxon>
        <taxon>rosids</taxon>
        <taxon>fabids</taxon>
        <taxon>Fabales</taxon>
        <taxon>Fabaceae</taxon>
        <taxon>Papilionoideae</taxon>
        <taxon>50 kb inversion clade</taxon>
        <taxon>genistoids sensu lato</taxon>
        <taxon>core genistoids</taxon>
        <taxon>Genisteae</taxon>
        <taxon>Lupinus</taxon>
    </lineage>
</organism>
<evidence type="ECO:0000256" key="3">
    <source>
        <dbReference type="ARBA" id="ARBA00023125"/>
    </source>
</evidence>
<dbReference type="PROSITE" id="PS50863">
    <property type="entry name" value="B3"/>
    <property type="match status" value="1"/>
</dbReference>
<evidence type="ECO:0000313" key="10">
    <source>
        <dbReference type="Proteomes" id="UP000188354"/>
    </source>
</evidence>
<dbReference type="PANTHER" id="PTHR46245">
    <property type="entry name" value="B3 DOMAIN-CONTAINING PROTEIN OS07G0563300"/>
    <property type="match status" value="1"/>
</dbReference>
<evidence type="ECO:0000256" key="1">
    <source>
        <dbReference type="ARBA" id="ARBA00004123"/>
    </source>
</evidence>
<dbReference type="AlphaFoldDB" id="A0A4P1QRX1"/>
<evidence type="ECO:0000313" key="9">
    <source>
        <dbReference type="EMBL" id="OIV93178.1"/>
    </source>
</evidence>
<proteinExistence type="predicted"/>
<dbReference type="InterPro" id="IPR003340">
    <property type="entry name" value="B3_DNA-bd"/>
</dbReference>
<protein>
    <recommendedName>
        <fullName evidence="8">TF-B3 domain-containing protein</fullName>
    </recommendedName>
</protein>
<keyword evidence="7" id="KW-0812">Transmembrane</keyword>
<evidence type="ECO:0000259" key="8">
    <source>
        <dbReference type="PROSITE" id="PS50863"/>
    </source>
</evidence>
<keyword evidence="4" id="KW-0804">Transcription</keyword>
<dbReference type="PANTHER" id="PTHR46245:SF10">
    <property type="entry name" value="B3 DOMAIN-CONTAINING TRANSCRIPTION FACTOR VAL3"/>
    <property type="match status" value="1"/>
</dbReference>
<dbReference type="SUPFAM" id="SSF101936">
    <property type="entry name" value="DNA-binding pseudobarrel domain"/>
    <property type="match status" value="1"/>
</dbReference>
<dbReference type="Pfam" id="PF02362">
    <property type="entry name" value="B3"/>
    <property type="match status" value="1"/>
</dbReference>
<sequence>MFGPSTIFNYESLFGCNIFCLVTLFLISFYLYQSSIQPLPKSFSFQNRLLSERLGDLSAKGWNQLGGSGPVQPWKQVPSPFNSISSPNLHPDVSSIVDLSHNFDKMYGNEKLPFTSMEKKNKDLSGTSSWSATLGSREMMLMNGMRNEDKSSSCLNICQQLPSLKEDSALRPFGLSVPYASPNERNSQVGATKSHPQQSPPSCPGKQFSGTSHLPLDTSGETQAHNGWPHVDTLGRNQLFPQYWPRCTELELQQLSIDDAGRNGRLVLPKNCAEAYFPPISQPEGLPLKILDTKGKEWVFQFRFWPNNNSRMYVLEGVTPCIQSMQLQAGDTVTFNRLEPEGRLVMGFRKSSSATPSDQTSALGFDLMWTRKGRCMQLLIKQGEEFGAHWVGITLAKALGHTNSDSAASVRITRSRTKLGLAASVRNTQACCIRQGQHGHDGHFGPSDFTKMAR</sequence>